<evidence type="ECO:0000259" key="9">
    <source>
        <dbReference type="PROSITE" id="PS51718"/>
    </source>
</evidence>
<dbReference type="InterPro" id="IPR030381">
    <property type="entry name" value="G_DYNAMIN_dom"/>
</dbReference>
<dbReference type="InterPro" id="IPR011009">
    <property type="entry name" value="Kinase-like_dom_sf"/>
</dbReference>
<evidence type="ECO:0000259" key="8">
    <source>
        <dbReference type="PROSITE" id="PS50011"/>
    </source>
</evidence>
<comment type="similarity">
    <text evidence="4">Belongs to the TRAFAC class dynamin-like GTPase superfamily. Dynamin/Fzo/YdjA family.</text>
</comment>
<accession>A0A2P6VQ84</accession>
<evidence type="ECO:0000256" key="5">
    <source>
        <dbReference type="SAM" id="Coils"/>
    </source>
</evidence>
<dbReference type="SUPFAM" id="SSF56112">
    <property type="entry name" value="Protein kinase-like (PK-like)"/>
    <property type="match status" value="2"/>
</dbReference>
<evidence type="ECO:0000256" key="1">
    <source>
        <dbReference type="ARBA" id="ARBA00008171"/>
    </source>
</evidence>
<dbReference type="InterPro" id="IPR008271">
    <property type="entry name" value="Ser/Thr_kinase_AS"/>
</dbReference>
<feature type="domain" description="Dynamin-type G" evidence="9">
    <location>
        <begin position="2653"/>
        <end position="2913"/>
    </location>
</feature>
<dbReference type="Gene3D" id="1.10.510.10">
    <property type="entry name" value="Transferase(Phosphotransferase) domain 1"/>
    <property type="match status" value="3"/>
</dbReference>
<evidence type="ECO:0000256" key="7">
    <source>
        <dbReference type="SAM" id="Phobius"/>
    </source>
</evidence>
<comment type="similarity">
    <text evidence="1">Belongs to the protein kinase superfamily. TKL Ser/Thr protein kinase family. ROCO subfamily.</text>
</comment>
<feature type="region of interest" description="Disordered" evidence="6">
    <location>
        <begin position="2289"/>
        <end position="2321"/>
    </location>
</feature>
<dbReference type="InterPro" id="IPR045063">
    <property type="entry name" value="Dynamin_N"/>
</dbReference>
<dbReference type="InterPro" id="IPR001401">
    <property type="entry name" value="Dynamin_GTPase"/>
</dbReference>
<evidence type="ECO:0000256" key="6">
    <source>
        <dbReference type="SAM" id="MobiDB-lite"/>
    </source>
</evidence>
<keyword evidence="5" id="KW-0175">Coiled coil</keyword>
<feature type="domain" description="Protein kinase" evidence="8">
    <location>
        <begin position="2377"/>
        <end position="2625"/>
    </location>
</feature>
<dbReference type="SMART" id="SM00053">
    <property type="entry name" value="DYNc"/>
    <property type="match status" value="1"/>
</dbReference>
<comment type="caution">
    <text evidence="10">The sequence shown here is derived from an EMBL/GenBank/DDBJ whole genome shotgun (WGS) entry which is preliminary data.</text>
</comment>
<keyword evidence="11" id="KW-1185">Reference proteome</keyword>
<feature type="region of interest" description="Disordered" evidence="6">
    <location>
        <begin position="185"/>
        <end position="231"/>
    </location>
</feature>
<dbReference type="PRINTS" id="PR00195">
    <property type="entry name" value="DYNAMIN"/>
</dbReference>
<dbReference type="GO" id="GO:0003924">
    <property type="term" value="F:GTPase activity"/>
    <property type="evidence" value="ECO:0007669"/>
    <property type="project" value="InterPro"/>
</dbReference>
<dbReference type="EMBL" id="LHPF02000001">
    <property type="protein sequence ID" value="PSC76263.1"/>
    <property type="molecule type" value="Genomic_DNA"/>
</dbReference>
<keyword evidence="7" id="KW-0812">Transmembrane</keyword>
<feature type="compositionally biased region" description="Gly residues" evidence="6">
    <location>
        <begin position="1722"/>
        <end position="1731"/>
    </location>
</feature>
<dbReference type="GO" id="GO:0005525">
    <property type="term" value="F:GTP binding"/>
    <property type="evidence" value="ECO:0007669"/>
    <property type="project" value="UniProtKB-KW"/>
</dbReference>
<dbReference type="SUPFAM" id="SSF52540">
    <property type="entry name" value="P-loop containing nucleoside triphosphate hydrolases"/>
    <property type="match status" value="1"/>
</dbReference>
<proteinExistence type="inferred from homology"/>
<dbReference type="Pfam" id="PF00069">
    <property type="entry name" value="Pkinase"/>
    <property type="match status" value="1"/>
</dbReference>
<dbReference type="CDD" id="cd08771">
    <property type="entry name" value="DLP_1"/>
    <property type="match status" value="1"/>
</dbReference>
<dbReference type="PROSITE" id="PS51718">
    <property type="entry name" value="G_DYNAMIN_2"/>
    <property type="match status" value="1"/>
</dbReference>
<dbReference type="InterPro" id="IPR000375">
    <property type="entry name" value="Dynamin_stalk"/>
</dbReference>
<feature type="region of interest" description="Disordered" evidence="6">
    <location>
        <begin position="1693"/>
        <end position="1748"/>
    </location>
</feature>
<reference evidence="10 11" key="1">
    <citation type="journal article" date="2018" name="Plant J.">
        <title>Genome sequences of Chlorella sorokiniana UTEX 1602 and Micractinium conductrix SAG 241.80: implications to maltose excretion by a green alga.</title>
        <authorList>
            <person name="Arriola M.B."/>
            <person name="Velmurugan N."/>
            <person name="Zhang Y."/>
            <person name="Plunkett M.H."/>
            <person name="Hondzo H."/>
            <person name="Barney B.M."/>
        </authorList>
    </citation>
    <scope>NUCLEOTIDE SEQUENCE [LARGE SCALE GENOMIC DNA]</scope>
    <source>
        <strain evidence="10 11">SAG 241.80</strain>
    </source>
</reference>
<dbReference type="Proteomes" id="UP000239649">
    <property type="component" value="Unassembled WGS sequence"/>
</dbReference>
<dbReference type="Pfam" id="PF00350">
    <property type="entry name" value="Dynamin_N"/>
    <property type="match status" value="1"/>
</dbReference>
<dbReference type="GO" id="GO:0005524">
    <property type="term" value="F:ATP binding"/>
    <property type="evidence" value="ECO:0007669"/>
    <property type="project" value="InterPro"/>
</dbReference>
<evidence type="ECO:0000313" key="10">
    <source>
        <dbReference type="EMBL" id="PSC76263.1"/>
    </source>
</evidence>
<dbReference type="InterPro" id="IPR027417">
    <property type="entry name" value="P-loop_NTPase"/>
</dbReference>
<dbReference type="InterPro" id="IPR022812">
    <property type="entry name" value="Dynamin"/>
</dbReference>
<keyword evidence="7" id="KW-1133">Transmembrane helix</keyword>
<keyword evidence="2 4" id="KW-0547">Nucleotide-binding</keyword>
<keyword evidence="3 4" id="KW-0342">GTP-binding</keyword>
<evidence type="ECO:0000313" key="11">
    <source>
        <dbReference type="Proteomes" id="UP000239649"/>
    </source>
</evidence>
<dbReference type="InterPro" id="IPR000719">
    <property type="entry name" value="Prot_kinase_dom"/>
</dbReference>
<dbReference type="InterPro" id="IPR019762">
    <property type="entry name" value="Dynamin_GTPase_CS"/>
</dbReference>
<dbReference type="GO" id="GO:0004674">
    <property type="term" value="F:protein serine/threonine kinase activity"/>
    <property type="evidence" value="ECO:0007669"/>
    <property type="project" value="TreeGrafter"/>
</dbReference>
<feature type="transmembrane region" description="Helical" evidence="7">
    <location>
        <begin position="158"/>
        <end position="178"/>
    </location>
</feature>
<gene>
    <name evidence="10" type="primary">g358</name>
    <name evidence="10" type="ORF">C2E20_0358</name>
</gene>
<name>A0A2P6VQ84_9CHLO</name>
<feature type="region of interest" description="Disordered" evidence="6">
    <location>
        <begin position="1"/>
        <end position="84"/>
    </location>
</feature>
<dbReference type="InterPro" id="IPR051681">
    <property type="entry name" value="Ser/Thr_Kinases-Pseudokinases"/>
</dbReference>
<evidence type="ECO:0000256" key="4">
    <source>
        <dbReference type="RuleBase" id="RU003932"/>
    </source>
</evidence>
<dbReference type="InterPro" id="IPR001245">
    <property type="entry name" value="Ser-Thr/Tyr_kinase_cat_dom"/>
</dbReference>
<dbReference type="SMART" id="SM00220">
    <property type="entry name" value="S_TKc"/>
    <property type="match status" value="2"/>
</dbReference>
<sequence length="3165" mass="332199">MGWLRSLARATPQPTPDVQQPGVGPELNGSPPPDAQQPAHPTDRANGDGSPPTLPSPCGSLPGGKSLDATPLPADKLSGLEDSPGDWKAAAAGVGIGVSPFGTPELPPQHLNFEVSGGGEGGDGEVVEGQMPPEEDEEAWYYGAEGSRRGLRHTENQVLVWVAAIFVASIGINIGVSVSNSSRSNRVNGIIVPPPRPPPPSPPLPPAPPPPRPSPPPLLSPPPPLLPPPPEPVDLGWSPWLGRPTPQSTLGICPCGSSVLTWKVWYEQGLQPTAVDTSPISGLTGLCGGPMGATASLDVFPGPGAADFNETFTGGQVTAQHGTFLDNFLGVGGSGPTIVSWKCKPGQLVAGFNIAWEPSPKAPFTNLATGVRIYCENPNTCGPPLPPGPPVAPAPAPTPAPNVIVPPGSWSAWVGPRAGPGIYNGTCPCGTFITTWNVWVNSTFAAPGETGALAGLSADCSGPDQLPLELFNQVGTLQGTASQLAGFTTLEGQNGTLINSLYGMGGTGPKDFLQVCSGTDVLLGAEVATELRGTVEYVAGLRVLCGDPAVTTCTASPSPSPVFSPSPELLPSPALLPPPPTSTQPVWSGWLGPKQGPAAFGGICPCGTFVKLWNVWSDVDYSNGTENGALYGITGQCSGPAEAELNVFPANVPPSSSTLSEAGFSITPGQYGAFIDSLYGIGGAGPLTFTHVCSADEVVLGIDVATQQSGARQYIAGIRLYCGNPATFSVLGICPCGSFITSWDIWYEQGLQPTTQDSNPIGGLTALCGGGGATALNIFPGAGASDANATSVPGWQEVPVQFGSYLDNFLGVGGTGPNIGSWKCLEGEKVAGFNIAYEPSPTPPFTNISTGVRIYCENPVTCGGGTPGPSPSPAPAPSPPAASTIVPSGSWSAWVGPNAGPGIYDGTCPCGTFITTWNVWADSTFAAPGEAGVLTGLSAQCSGPDQLPLELFRQPGAPQNKTEKLGGFAFADGQSGTLVNSLYGMGGTGPNALLQACTGADLLLGADVTTELRGGLEYVAGLRVLCGDPAITTCTASPSPSPELSPVPAPPIEPPAPGNWSGWLGPKAGPAKYGGICPCGTSVQKWNLWSDAAYVAGETGALYSITGECSGLDRFPLDVLPDPAGTPATASNISVAGFPATTGQSGTLIDSLYGIGGTGPNTLSYACAAGEVVLGIDVAVETVGAREYMAGIRIYCGDPLTCINGQGGVPPAPPPAAVQQGAFTEWIGAKAGPAAYDASCPCGTFVNNVSVWTSVEGFVKGFALQCSPQSPGGASLPLQVMTYPGAGDPTSITQNATGFTDMTQIVTSVYGPTAANTAPTCTGGFKVLGVEVATTQLGADEVLRGLRFFCGSCTALPPAPAAQRSWTEWAGPQAGPASGNGTCPCGSFVQRVNVIADAANVTWGLAAECSAPANGTAQTLEVLPSTLPVSDQLVAITGFTNTSVIVQSIFANATLTGPDCPIVPSLVWRRTFHKMQQDLAEAGERILELREGMVAAGEVHSKQVGALQAQLEEAGTANLAMRRSLAASDQSHTTQVLALQAQLAEASRGGVALQDDMQGSKAVHCLRMQALRQQLERAGVASLGFRAGMEAAEEQVAALHHQLSAAGATTRQLEGAMAAADEVHGRQVVDLQMRLADVGAASLDLQAGIAAADTARNCQVTTLQRQLADAGTASGQLQAGILAADDARSRQMKDLQRQLAEAGATNRSLQASGVAVQEESGGSTGSGGSQGLAGQVGPPAAWLTPSMPVTPAVTSDMEIYAGSGNGAEGESDRIERLLSSLSVAEDSRACLIDCQRITWCTQPDGSRVLLGEGAFGQVFKVLLDGVQPHAAKVMYLGQAAEAEEAFVREASLLKQLRHRNIVGFSGASTTAQHEGIILMELMEGRDLQGRLQQRTKAGARLFGWWARGHTSALDIARALHYLHSAKLTHLDLKSSNVLLTRELGAKLADVGFTKPLRGSCHSMTDGWLGTFNYMAPELFMGSLCTPAVDGENPTRGRCRMLHVPEEAPQEVADLYLECLEQEPSLRPTATDLRAKFCKMQQDLAEAGERIQELQEGMVAAHEVHSKQVGALQAQLEEAGTANLAMRRSLAASDQSHTTQVLALQAQVAEASRGGDTLQGDMQDSTAVHNLQLQAVQQQLRRAGAASLELRAGKEAAEEEVNQLQDQLAAAGAATGQLQGGMAAADERHGRQVVDLQMRLADVGAASLDLQAGIAAADTARNCQVTTLQRQLADAGTASGQLQAGILAADDARSRQMKDLQRQLEDAGATNRSLQASAAADLEGEQWGASLEASRGSQGQGLAGRGGLPTRLSPAASTPSMPVTPAVTSDMEIYAESVSGAEGESDRMERLLSSLSVAEDSRACLIDCQRITWCTRPDGSRVLLGEGGFGQVFKVLLDGVQPHAAKVMYLGQAAEAEEAFVREASLLKQLRHRNIVGFSGVSITAQHEGIILMELMEGRDLQGRLQQPTKAGARLFGWWARGRTVALDIARALHYLHSAKLTHFDLKASNVLLTRELGAKLADVGFTKPLRGSQHSMTEGRLGTFNYMAPELLMGLLCTPALDIWSFGVLLWEICTGENPTRGRCRMLHVPEEAPQEVADLYLECLEQEASHRPTATDLPERGTMFGAAYNKRVRPALDAIDSCARLLGGIESGIDLPKIAVVGDQSSGKSSVIESIFGISLPRGSGIVTRTPIQVEHRYTEGQAYAELSYKTSPDDEEWTKRVVEDLDGIEQAVEEATDAVTGTTKGLLDLPGIMRIAVDDQPKNIEEIVENQIRRHIEGDNVVILCVLHGTSDPSTASAIKLAQEYDEDGDQTMGVVTKPDRCEKAQVEDLIGSVLGAGSSIKLKLGFIPVRNRTTSELTDGTSLDQVRENEAAFFKCHPLLSQLAKDRRGIPALVDQLAHVQMQRVHKALPELKKQVRDKLDKARADLEATAANAVASESEAQLRLQQLSGQVGTAVYQLRKGDYQDADEDDKVPRRMYEMAEEYCREVEEACALGWFMSDDCFDKLKQASLDTRGVALPNFLSSAVFRQMCKRHVYDQLRQPSLALVQEALREQEAKARAHVGLMISPRHMTACATSAPAPELIFTLNHYYMDTVNKIKEDCVKIRNGQQRRDAGYPEEWTAVLSDVVKAHGQEMSARRRDELARLVGSLEKAWARLRNISV</sequence>
<dbReference type="Gene3D" id="3.40.50.300">
    <property type="entry name" value="P-loop containing nucleotide triphosphate hydrolases"/>
    <property type="match status" value="1"/>
</dbReference>
<protein>
    <submittedName>
        <fullName evidence="10">Dynamin-related 4C-like</fullName>
    </submittedName>
</protein>
<feature type="compositionally biased region" description="Pro residues" evidence="6">
    <location>
        <begin position="192"/>
        <end position="231"/>
    </location>
</feature>
<dbReference type="PROSITE" id="PS00108">
    <property type="entry name" value="PROTEIN_KINASE_ST"/>
    <property type="match status" value="2"/>
</dbReference>
<dbReference type="PANTHER" id="PTHR44329">
    <property type="entry name" value="SERINE/THREONINE-PROTEIN KINASE TNNI3K-RELATED"/>
    <property type="match status" value="1"/>
</dbReference>
<dbReference type="Pfam" id="PF07714">
    <property type="entry name" value="PK_Tyr_Ser-Thr"/>
    <property type="match status" value="1"/>
</dbReference>
<dbReference type="PROSITE" id="PS50011">
    <property type="entry name" value="PROTEIN_KINASE_DOM"/>
    <property type="match status" value="2"/>
</dbReference>
<organism evidence="10 11">
    <name type="scientific">Micractinium conductrix</name>
    <dbReference type="NCBI Taxonomy" id="554055"/>
    <lineage>
        <taxon>Eukaryota</taxon>
        <taxon>Viridiplantae</taxon>
        <taxon>Chlorophyta</taxon>
        <taxon>core chlorophytes</taxon>
        <taxon>Trebouxiophyceae</taxon>
        <taxon>Chlorellales</taxon>
        <taxon>Chlorellaceae</taxon>
        <taxon>Chlorella clade</taxon>
        <taxon>Micractinium</taxon>
    </lineage>
</organism>
<dbReference type="Pfam" id="PF01031">
    <property type="entry name" value="Dynamin_M"/>
    <property type="match status" value="1"/>
</dbReference>
<dbReference type="PROSITE" id="PS00410">
    <property type="entry name" value="G_DYNAMIN_1"/>
    <property type="match status" value="1"/>
</dbReference>
<feature type="compositionally biased region" description="Gly residues" evidence="6">
    <location>
        <begin position="2297"/>
        <end position="2306"/>
    </location>
</feature>
<evidence type="ECO:0000256" key="3">
    <source>
        <dbReference type="ARBA" id="ARBA00023134"/>
    </source>
</evidence>
<feature type="coiled-coil region" evidence="5">
    <location>
        <begin position="2916"/>
        <end position="2943"/>
    </location>
</feature>
<keyword evidence="7" id="KW-0472">Membrane</keyword>
<evidence type="ECO:0000256" key="2">
    <source>
        <dbReference type="ARBA" id="ARBA00022741"/>
    </source>
</evidence>
<dbReference type="OrthoDB" id="5061070at2759"/>
<feature type="coiled-coil region" evidence="5">
    <location>
        <begin position="2146"/>
        <end position="2173"/>
    </location>
</feature>
<feature type="domain" description="Protein kinase" evidence="8">
    <location>
        <begin position="1804"/>
        <end position="2043"/>
    </location>
</feature>
<dbReference type="STRING" id="554055.A0A2P6VQ84"/>